<evidence type="ECO:0000313" key="8">
    <source>
        <dbReference type="EMBL" id="KAF7703620.1"/>
    </source>
</evidence>
<name>A0A8T0BEH1_SILME</name>
<dbReference type="InterPro" id="IPR000436">
    <property type="entry name" value="Sushi_SCR_CCP_dom"/>
</dbReference>
<keyword evidence="9" id="KW-1185">Reference proteome</keyword>
<feature type="domain" description="Sushi" evidence="7">
    <location>
        <begin position="208"/>
        <end position="262"/>
    </location>
</feature>
<feature type="domain" description="Sushi" evidence="7">
    <location>
        <begin position="86"/>
        <end position="146"/>
    </location>
</feature>
<evidence type="ECO:0000256" key="3">
    <source>
        <dbReference type="ARBA" id="ARBA00022729"/>
    </source>
</evidence>
<dbReference type="Pfam" id="PF00084">
    <property type="entry name" value="Sushi"/>
    <property type="match status" value="8"/>
</dbReference>
<feature type="disulfide bond" evidence="5">
    <location>
        <begin position="117"/>
        <end position="144"/>
    </location>
</feature>
<feature type="chain" id="PRO_5035752160" description="Sushi domain-containing protein" evidence="6">
    <location>
        <begin position="27"/>
        <end position="733"/>
    </location>
</feature>
<sequence>MGSTMQEVSKIFFVAFWVFSFTLVKSQECSTGTIQYENVQKSDLLKTYQNGATVKVNCATGYIGSYKLQCENGNWETISARECKKKPCGHPGDTPNGDFKLTVGSEFVFGARVKYTCRPGYNMASRIDYRDCRIQGWDNAVPVCEVVKCSPITNSDDVIASGNIEEPSFGDVIHFECASFNKMLDAPEDIHCLENGQWSGKVPKCKDIECVAPEIPHGITNPAIKYRENDIIQYKCEEKYQPRPGKPKCTKYGWSIKPECEEIVCMLGSPTVGVYSTEPKGVSVFHVGEHVQITCLKTHWFYGTKQQSRSVKCQNDGTWSSRPVCEEMTCEKPEEEHLVLSYYYRYKQTYQLNADIQYTCEAGYKGGPSSRCTENGWDPKPGCIKITCSKPHIDYGTVKNPQNIYRADTHVVIQCDDGYEFYATCTRNGVWQSTGKCKAKPSVCAPFSLTHGFTRKSDRGYLYTCDSDYKTFDGKWWGEVTCQGGQWSDTPQCIPDKKCGKIPTVYKVINQGNRAFEDRERHEFECEVGPCCFHCANGKWQNQDCAYQKCPTPPYVENAVITSHEARTSQQSVTYECRENYSITGQQKINCIDSKWGNAPTCTLNGPKECLNPDQEINNAHLDEAISKAQYLDSRQAKYKCKDGFQFKDRSYATCSAGQWNYPQCIPVTNFQGCPLPENNINNATWSRANRKAYYTEGDTTEYRCNEGFRFEAQSFAKCSAGKWTYPQCIEDS</sequence>
<evidence type="ECO:0000256" key="4">
    <source>
        <dbReference type="ARBA" id="ARBA00023157"/>
    </source>
</evidence>
<dbReference type="PROSITE" id="PS50923">
    <property type="entry name" value="SUSHI"/>
    <property type="match status" value="10"/>
</dbReference>
<protein>
    <recommendedName>
        <fullName evidence="7">Sushi domain-containing protein</fullName>
    </recommendedName>
</protein>
<feature type="domain" description="Sushi" evidence="7">
    <location>
        <begin position="386"/>
        <end position="439"/>
    </location>
</feature>
<dbReference type="InterPro" id="IPR051503">
    <property type="entry name" value="ComplSys_Reg/VirEntry_Med"/>
</dbReference>
<feature type="domain" description="Sushi" evidence="7">
    <location>
        <begin position="328"/>
        <end position="385"/>
    </location>
</feature>
<gene>
    <name evidence="8" type="ORF">HF521_022627</name>
</gene>
<proteinExistence type="predicted"/>
<feature type="domain" description="Sushi" evidence="7">
    <location>
        <begin position="147"/>
        <end position="207"/>
    </location>
</feature>
<dbReference type="Gene3D" id="2.10.70.10">
    <property type="entry name" value="Complement Module, domain 1"/>
    <property type="match status" value="11"/>
</dbReference>
<evidence type="ECO:0000256" key="1">
    <source>
        <dbReference type="ARBA" id="ARBA00004328"/>
    </source>
</evidence>
<feature type="signal peptide" evidence="6">
    <location>
        <begin position="1"/>
        <end position="26"/>
    </location>
</feature>
<dbReference type="SMART" id="SM00032">
    <property type="entry name" value="CCP"/>
    <property type="match status" value="11"/>
</dbReference>
<reference evidence="8" key="1">
    <citation type="submission" date="2020-08" db="EMBL/GenBank/DDBJ databases">
        <title>Chromosome-level assembly of Southern catfish (Silurus meridionalis) provides insights into visual adaptation to the nocturnal and benthic lifestyles.</title>
        <authorList>
            <person name="Zhang Y."/>
            <person name="Wang D."/>
            <person name="Peng Z."/>
        </authorList>
    </citation>
    <scope>NUCLEOTIDE SEQUENCE</scope>
    <source>
        <strain evidence="8">SWU-2019-XX</strain>
        <tissue evidence="8">Muscle</tissue>
    </source>
</reference>
<feature type="domain" description="Sushi" evidence="7">
    <location>
        <begin position="263"/>
        <end position="327"/>
    </location>
</feature>
<dbReference type="CDD" id="cd00033">
    <property type="entry name" value="CCP"/>
    <property type="match status" value="5"/>
</dbReference>
<keyword evidence="3 6" id="KW-0732">Signal</keyword>
<feature type="domain" description="Sushi" evidence="7">
    <location>
        <begin position="27"/>
        <end position="85"/>
    </location>
</feature>
<evidence type="ECO:0000256" key="6">
    <source>
        <dbReference type="SAM" id="SignalP"/>
    </source>
</evidence>
<dbReference type="InterPro" id="IPR035976">
    <property type="entry name" value="Sushi/SCR/CCP_sf"/>
</dbReference>
<dbReference type="AlphaFoldDB" id="A0A8T0BEH1"/>
<comment type="subcellular location">
    <subcellularLocation>
        <location evidence="1">Virion</location>
    </subcellularLocation>
</comment>
<dbReference type="PANTHER" id="PTHR45785">
    <property type="entry name" value="COMPLEMENT FACTOR H-RELATED"/>
    <property type="match status" value="1"/>
</dbReference>
<feature type="disulfide bond" evidence="5">
    <location>
        <begin position="149"/>
        <end position="192"/>
    </location>
</feature>
<keyword evidence="2 5" id="KW-0768">Sushi</keyword>
<evidence type="ECO:0000259" key="7">
    <source>
        <dbReference type="PROSITE" id="PS50923"/>
    </source>
</evidence>
<feature type="domain" description="Sushi" evidence="7">
    <location>
        <begin position="548"/>
        <end position="604"/>
    </location>
</feature>
<comment type="caution">
    <text evidence="8">The sequence shown here is derived from an EMBL/GenBank/DDBJ whole genome shotgun (WGS) entry which is preliminary data.</text>
</comment>
<dbReference type="PANTHER" id="PTHR45785:SF2">
    <property type="entry name" value="COMPLEMENT FACTOR H-RELATED"/>
    <property type="match status" value="1"/>
</dbReference>
<evidence type="ECO:0000256" key="2">
    <source>
        <dbReference type="ARBA" id="ARBA00022659"/>
    </source>
</evidence>
<accession>A0A8T0BEH1</accession>
<dbReference type="SUPFAM" id="SSF57535">
    <property type="entry name" value="Complement control module/SCR domain"/>
    <property type="match status" value="9"/>
</dbReference>
<feature type="domain" description="Sushi" evidence="7">
    <location>
        <begin position="672"/>
        <end position="731"/>
    </location>
</feature>
<organism evidence="8 9">
    <name type="scientific">Silurus meridionalis</name>
    <name type="common">Southern catfish</name>
    <name type="synonym">Silurus soldatovi meridionalis</name>
    <dbReference type="NCBI Taxonomy" id="175797"/>
    <lineage>
        <taxon>Eukaryota</taxon>
        <taxon>Metazoa</taxon>
        <taxon>Chordata</taxon>
        <taxon>Craniata</taxon>
        <taxon>Vertebrata</taxon>
        <taxon>Euteleostomi</taxon>
        <taxon>Actinopterygii</taxon>
        <taxon>Neopterygii</taxon>
        <taxon>Teleostei</taxon>
        <taxon>Ostariophysi</taxon>
        <taxon>Siluriformes</taxon>
        <taxon>Siluridae</taxon>
        <taxon>Silurus</taxon>
    </lineage>
</organism>
<dbReference type="EMBL" id="JABFDY010000009">
    <property type="protein sequence ID" value="KAF7703620.1"/>
    <property type="molecule type" value="Genomic_DNA"/>
</dbReference>
<feature type="domain" description="Sushi" evidence="7">
    <location>
        <begin position="608"/>
        <end position="667"/>
    </location>
</feature>
<keyword evidence="4 5" id="KW-1015">Disulfide bond</keyword>
<evidence type="ECO:0000256" key="5">
    <source>
        <dbReference type="PROSITE-ProRule" id="PRU00302"/>
    </source>
</evidence>
<dbReference type="Proteomes" id="UP000606274">
    <property type="component" value="Unassembled WGS sequence"/>
</dbReference>
<comment type="caution">
    <text evidence="5">Lacks conserved residue(s) required for the propagation of feature annotation.</text>
</comment>
<evidence type="ECO:0000313" key="9">
    <source>
        <dbReference type="Proteomes" id="UP000606274"/>
    </source>
</evidence>